<organism evidence="3 4">
    <name type="scientific">Pycnococcus provasolii</name>
    <dbReference type="NCBI Taxonomy" id="41880"/>
    <lineage>
        <taxon>Eukaryota</taxon>
        <taxon>Viridiplantae</taxon>
        <taxon>Chlorophyta</taxon>
        <taxon>Pseudoscourfieldiophyceae</taxon>
        <taxon>Pseudoscourfieldiales</taxon>
        <taxon>Pycnococcaceae</taxon>
        <taxon>Pycnococcus</taxon>
    </lineage>
</organism>
<evidence type="ECO:0000256" key="1">
    <source>
        <dbReference type="SAM" id="MobiDB-lite"/>
    </source>
</evidence>
<dbReference type="PANTHER" id="PTHR12820:SF0">
    <property type="entry name" value="VACUOLAR PROTEIN SORTING-ASSOCIATED PROTEIN 53 HOMOLOG"/>
    <property type="match status" value="1"/>
</dbReference>
<comment type="caution">
    <text evidence="3">The sequence shown here is derived from an EMBL/GenBank/DDBJ whole genome shotgun (WGS) entry which is preliminary data.</text>
</comment>
<dbReference type="Pfam" id="PF04100">
    <property type="entry name" value="Vps53_N"/>
    <property type="match status" value="1"/>
</dbReference>
<protein>
    <submittedName>
        <fullName evidence="3">HIT domain protein</fullName>
    </submittedName>
</protein>
<evidence type="ECO:0000313" key="3">
    <source>
        <dbReference type="EMBL" id="GHP11369.1"/>
    </source>
</evidence>
<dbReference type="EMBL" id="BNJQ01000034">
    <property type="protein sequence ID" value="GHP11369.1"/>
    <property type="molecule type" value="Genomic_DNA"/>
</dbReference>
<dbReference type="GO" id="GO:0042147">
    <property type="term" value="P:retrograde transport, endosome to Golgi"/>
    <property type="evidence" value="ECO:0007669"/>
    <property type="project" value="InterPro"/>
</dbReference>
<accession>A0A830I2U2</accession>
<sequence>MSGPDETLHLHPTPSPEEEDSESSALFSAEGFSSVEFINRLFPSESSLSKVDSSISQLRRKINVVDSSIMLAIHQQSARGSQARQELATAMRAVSELTTKVADIKRKAAQSEGMVQEICRDIRKLDNAKKHLTSTITTLRRLAMLVSATDQLETLAEKRSYVDAANLLGAVNELAMHFDNMTSVPRIAELRAKLNGIKAVLRAHALGDFDAMSRLSSSNAEDDAQDVVETAEDAALLARMRGACAVVDALGAQVRAEVVDRLCERELSAYTMAFDGRDVGAPALEKTDRRYAWLLRRLNERARTFDVFPSEWRVPQLLSVAFCKVTAAQLTAALDGAEAAVSVDVLIPALTRTLEFEQELADRFTVDGGGGGERSNDDGLGLDDEEEATSATAIRKRYERERRQRERDALEASGQGRAARGMEGAADAAAKTDFRGLISSCFEPHMGGYVAAEERELCEAVARLVAGEKWHREENSDNSVLTSATQLFLQMKRSLKRCSRMTRGNALFQLHVSFKKVLRRYAEAIWNAAAPKGADAAVASDGAAAAMVAAATTGALSPATTWKVKVEDDMLARVCLVVETADYVASTLYGLAEAVRGFVDEEMAGGVEFEDVEECFVDLKARGATLLVLAVETRLDDALTALGAVSWDQYDEIGDESAYVGEVAAVLRSALPLISSILGEANESYIVDKLFGSFTARWRWAVARCRRVSEAGLQQLLLDTQVVRSNLLSCVTSGASGGKRLVEKEMGRAEAMLKAAAAPAEALEMLLPDATSVERLRVTEMRGGGSGGDGGGSGGGVLRRMAEARAGAAASMAERMKQARAAMTSSSSGGVSGAGKEK</sequence>
<feature type="domain" description="Vps53 N-terminal" evidence="2">
    <location>
        <begin position="32"/>
        <end position="467"/>
    </location>
</feature>
<evidence type="ECO:0000259" key="2">
    <source>
        <dbReference type="Pfam" id="PF04100"/>
    </source>
</evidence>
<reference evidence="3" key="1">
    <citation type="submission" date="2020-10" db="EMBL/GenBank/DDBJ databases">
        <title>Unveiling of a novel bifunctional photoreceptor, Dualchrome1, isolated from a cosmopolitan green alga.</title>
        <authorList>
            <person name="Suzuki S."/>
            <person name="Kawachi M."/>
        </authorList>
    </citation>
    <scope>NUCLEOTIDE SEQUENCE</scope>
    <source>
        <strain evidence="3">NIES 2893</strain>
    </source>
</reference>
<evidence type="ECO:0000313" key="4">
    <source>
        <dbReference type="Proteomes" id="UP000660262"/>
    </source>
</evidence>
<dbReference type="OrthoDB" id="10261632at2759"/>
<name>A0A830I2U2_9CHLO</name>
<dbReference type="PANTHER" id="PTHR12820">
    <property type="entry name" value="VACUOLAR SORTING PROTEIN 53"/>
    <property type="match status" value="1"/>
</dbReference>
<feature type="compositionally biased region" description="Basic and acidic residues" evidence="1">
    <location>
        <begin position="396"/>
        <end position="410"/>
    </location>
</feature>
<proteinExistence type="predicted"/>
<feature type="region of interest" description="Disordered" evidence="1">
    <location>
        <begin position="809"/>
        <end position="838"/>
    </location>
</feature>
<dbReference type="InterPro" id="IPR007234">
    <property type="entry name" value="Vps53_N"/>
</dbReference>
<feature type="region of interest" description="Disordered" evidence="1">
    <location>
        <begin position="1"/>
        <end position="24"/>
    </location>
</feature>
<dbReference type="GO" id="GO:0005829">
    <property type="term" value="C:cytosol"/>
    <property type="evidence" value="ECO:0007669"/>
    <property type="project" value="GOC"/>
</dbReference>
<feature type="region of interest" description="Disordered" evidence="1">
    <location>
        <begin position="365"/>
        <end position="424"/>
    </location>
</feature>
<dbReference type="AlphaFoldDB" id="A0A830I2U2"/>
<dbReference type="InterPro" id="IPR039766">
    <property type="entry name" value="Vps53"/>
</dbReference>
<dbReference type="Proteomes" id="UP000660262">
    <property type="component" value="Unassembled WGS sequence"/>
</dbReference>
<feature type="compositionally biased region" description="Low complexity" evidence="1">
    <location>
        <begin position="414"/>
        <end position="424"/>
    </location>
</feature>
<gene>
    <name evidence="3" type="ORF">PPROV_001009700</name>
</gene>
<keyword evidence="4" id="KW-1185">Reference proteome</keyword>
<dbReference type="GO" id="GO:0000938">
    <property type="term" value="C:GARP complex"/>
    <property type="evidence" value="ECO:0007669"/>
    <property type="project" value="InterPro"/>
</dbReference>